<dbReference type="RefSeq" id="XP_037168067.1">
    <property type="nucleotide sequence ID" value="XM_037305202.1"/>
</dbReference>
<reference evidence="2 3" key="1">
    <citation type="journal article" date="2020" name="Genomics">
        <title>Complete, high-quality genomes from long-read metagenomic sequencing of two wolf lichen thalli reveals enigmatic genome architecture.</title>
        <authorList>
            <person name="McKenzie S.K."/>
            <person name="Walston R.F."/>
            <person name="Allen J.L."/>
        </authorList>
    </citation>
    <scope>NUCLEOTIDE SEQUENCE [LARGE SCALE GENOMIC DNA]</scope>
    <source>
        <strain evidence="2">WasteWater2</strain>
    </source>
</reference>
<sequence length="322" mass="35377">MIRTVIQGDNEDEKSITETEEEKTRNTLAPKNPSNAKRLRLAVFSSMSHLARARRLTTRTWMIHSSTWIVPRMRIDAAINIEEAVKAIVEGTIYETIEGRFRIIRKEVMILGAEIDIRDRPKAPADSVKYPKFTTAVNSLPMDINAKNSMHRTGKVDLVAQKKIKLEKKADGKAEVDGIGAEVFKAEAGGEGIDLERDDAAFEVTIHPPHLQPFNHQQRLSISHFKRPKGQELIDWTPENDAKLMLTILVVENVYPNCEKVAAAFGGAVNAMAISNCLSRLRKKAADDGLMSKAGVTVPAKGSKGTAASKKGKGGEEGGNGR</sequence>
<comment type="caution">
    <text evidence="2">The sequence shown here is derived from an EMBL/GenBank/DDBJ whole genome shotgun (WGS) entry which is preliminary data.</text>
</comment>
<dbReference type="EMBL" id="JACCJC010000008">
    <property type="protein sequence ID" value="KAF6238768.1"/>
    <property type="molecule type" value="Genomic_DNA"/>
</dbReference>
<evidence type="ECO:0000313" key="3">
    <source>
        <dbReference type="Proteomes" id="UP000578531"/>
    </source>
</evidence>
<name>A0A8H6L7V9_9LECA</name>
<organism evidence="2 3">
    <name type="scientific">Letharia columbiana</name>
    <dbReference type="NCBI Taxonomy" id="112416"/>
    <lineage>
        <taxon>Eukaryota</taxon>
        <taxon>Fungi</taxon>
        <taxon>Dikarya</taxon>
        <taxon>Ascomycota</taxon>
        <taxon>Pezizomycotina</taxon>
        <taxon>Lecanoromycetes</taxon>
        <taxon>OSLEUM clade</taxon>
        <taxon>Lecanoromycetidae</taxon>
        <taxon>Lecanorales</taxon>
        <taxon>Lecanorineae</taxon>
        <taxon>Parmeliaceae</taxon>
        <taxon>Letharia</taxon>
    </lineage>
</organism>
<gene>
    <name evidence="2" type="ORF">HO173_003275</name>
</gene>
<dbReference type="OrthoDB" id="5418867at2759"/>
<accession>A0A8H6L7V9</accession>
<dbReference type="GeneID" id="59284943"/>
<protein>
    <submittedName>
        <fullName evidence="2">Uncharacterized protein</fullName>
    </submittedName>
</protein>
<dbReference type="Proteomes" id="UP000578531">
    <property type="component" value="Unassembled WGS sequence"/>
</dbReference>
<dbReference type="AlphaFoldDB" id="A0A8H6L7V9"/>
<feature type="compositionally biased region" description="Basic and acidic residues" evidence="1">
    <location>
        <begin position="13"/>
        <end position="25"/>
    </location>
</feature>
<proteinExistence type="predicted"/>
<keyword evidence="3" id="KW-1185">Reference proteome</keyword>
<feature type="region of interest" description="Disordered" evidence="1">
    <location>
        <begin position="1"/>
        <end position="32"/>
    </location>
</feature>
<feature type="region of interest" description="Disordered" evidence="1">
    <location>
        <begin position="293"/>
        <end position="322"/>
    </location>
</feature>
<evidence type="ECO:0000256" key="1">
    <source>
        <dbReference type="SAM" id="MobiDB-lite"/>
    </source>
</evidence>
<evidence type="ECO:0000313" key="2">
    <source>
        <dbReference type="EMBL" id="KAF6238768.1"/>
    </source>
</evidence>